<name>A0A199UTW5_ANACO</name>
<comment type="caution">
    <text evidence="2">The sequence shown here is derived from an EMBL/GenBank/DDBJ whole genome shotgun (WGS) entry which is preliminary data.</text>
</comment>
<dbReference type="Proteomes" id="UP000092600">
    <property type="component" value="Unassembled WGS sequence"/>
</dbReference>
<feature type="non-terminal residue" evidence="2">
    <location>
        <position position="1"/>
    </location>
</feature>
<organism evidence="2 3">
    <name type="scientific">Ananas comosus</name>
    <name type="common">Pineapple</name>
    <name type="synonym">Ananas ananas</name>
    <dbReference type="NCBI Taxonomy" id="4615"/>
    <lineage>
        <taxon>Eukaryota</taxon>
        <taxon>Viridiplantae</taxon>
        <taxon>Streptophyta</taxon>
        <taxon>Embryophyta</taxon>
        <taxon>Tracheophyta</taxon>
        <taxon>Spermatophyta</taxon>
        <taxon>Magnoliopsida</taxon>
        <taxon>Liliopsida</taxon>
        <taxon>Poales</taxon>
        <taxon>Bromeliaceae</taxon>
        <taxon>Bromelioideae</taxon>
        <taxon>Ananas</taxon>
    </lineage>
</organism>
<evidence type="ECO:0000313" key="2">
    <source>
        <dbReference type="EMBL" id="OAY68228.1"/>
    </source>
</evidence>
<sequence>LGSVRVGSKSPRAVETNPNHRSYSAWPTRPNPTTRNLTRPDSEIGSPTLYQAHWAPQPIPKRNPRLLSPAPPDLLPLLFPHLGLGFPTEAPTPLDLCGISFSLSVEFERITLVYC</sequence>
<feature type="compositionally biased region" description="Low complexity" evidence="1">
    <location>
        <begin position="27"/>
        <end position="39"/>
    </location>
</feature>
<gene>
    <name evidence="2" type="ORF">ACMD2_10420</name>
</gene>
<evidence type="ECO:0000256" key="1">
    <source>
        <dbReference type="SAM" id="MobiDB-lite"/>
    </source>
</evidence>
<accession>A0A199UTW5</accession>
<dbReference type="AlphaFoldDB" id="A0A199UTW5"/>
<protein>
    <submittedName>
        <fullName evidence="2">Uncharacterized protein</fullName>
    </submittedName>
</protein>
<reference evidence="2 3" key="1">
    <citation type="journal article" date="2016" name="DNA Res.">
        <title>The draft genome of MD-2 pineapple using hybrid error correction of long reads.</title>
        <authorList>
            <person name="Redwan R.M."/>
            <person name="Saidin A."/>
            <person name="Kumar S.V."/>
        </authorList>
    </citation>
    <scope>NUCLEOTIDE SEQUENCE [LARGE SCALE GENOMIC DNA]</scope>
    <source>
        <strain evidence="3">cv. MD2</strain>
        <tissue evidence="2">Leaf</tissue>
    </source>
</reference>
<evidence type="ECO:0000313" key="3">
    <source>
        <dbReference type="Proteomes" id="UP000092600"/>
    </source>
</evidence>
<proteinExistence type="predicted"/>
<feature type="region of interest" description="Disordered" evidence="1">
    <location>
        <begin position="1"/>
        <end position="43"/>
    </location>
</feature>
<dbReference type="EMBL" id="LSRQ01005043">
    <property type="protein sequence ID" value="OAY68228.1"/>
    <property type="molecule type" value="Genomic_DNA"/>
</dbReference>